<keyword evidence="2" id="KW-1185">Reference proteome</keyword>
<dbReference type="Proteomes" id="UP001168821">
    <property type="component" value="Unassembled WGS sequence"/>
</dbReference>
<accession>A0AA38M8N6</accession>
<evidence type="ECO:0000313" key="1">
    <source>
        <dbReference type="EMBL" id="KAJ3646792.1"/>
    </source>
</evidence>
<evidence type="ECO:0000313" key="2">
    <source>
        <dbReference type="Proteomes" id="UP001168821"/>
    </source>
</evidence>
<reference evidence="1" key="1">
    <citation type="journal article" date="2023" name="G3 (Bethesda)">
        <title>Whole genome assemblies of Zophobas morio and Tenebrio molitor.</title>
        <authorList>
            <person name="Kaur S."/>
            <person name="Stinson S.A."/>
            <person name="diCenzo G.C."/>
        </authorList>
    </citation>
    <scope>NUCLEOTIDE SEQUENCE</scope>
    <source>
        <strain evidence="1">QUZm001</strain>
    </source>
</reference>
<dbReference type="EMBL" id="JALNTZ010000007">
    <property type="protein sequence ID" value="KAJ3646792.1"/>
    <property type="molecule type" value="Genomic_DNA"/>
</dbReference>
<organism evidence="1 2">
    <name type="scientific">Zophobas morio</name>
    <dbReference type="NCBI Taxonomy" id="2755281"/>
    <lineage>
        <taxon>Eukaryota</taxon>
        <taxon>Metazoa</taxon>
        <taxon>Ecdysozoa</taxon>
        <taxon>Arthropoda</taxon>
        <taxon>Hexapoda</taxon>
        <taxon>Insecta</taxon>
        <taxon>Pterygota</taxon>
        <taxon>Neoptera</taxon>
        <taxon>Endopterygota</taxon>
        <taxon>Coleoptera</taxon>
        <taxon>Polyphaga</taxon>
        <taxon>Cucujiformia</taxon>
        <taxon>Tenebrionidae</taxon>
        <taxon>Zophobas</taxon>
    </lineage>
</organism>
<protein>
    <submittedName>
        <fullName evidence="1">Uncharacterized protein</fullName>
    </submittedName>
</protein>
<gene>
    <name evidence="1" type="ORF">Zmor_024364</name>
</gene>
<proteinExistence type="predicted"/>
<comment type="caution">
    <text evidence="1">The sequence shown here is derived from an EMBL/GenBank/DDBJ whole genome shotgun (WGS) entry which is preliminary data.</text>
</comment>
<sequence length="429" mass="50663">MVANESGKTAIEVAWDQKNNNTHYYICELIGTSSYLEKAIKNALSNSSDSLDEEHITTLLTYATDLPDIFDRVVVNFELPNFIQDMVFFHKFDEYSSHVMQFNTLLKLAEQNPFLFHKAFEYEFKFCFAVTDKPLDEKRNFGDLLISLISLKNDYLEILLEKCAPEICQIFEKCALHSKTAFPKRRSTRCGCGLSVNYNYTDLSVTYQCEKMFSKYLTIDKLELLLEKSETVSQCVIRFIDILRSTYFLTSVTERNNESTTTEIFNYLLMYGLRVQDNLSDVVYRRYGYCELFRVCLHMDIEDASPEYSPLNFILDVNFDVEQLPEKWKFYSDRHIQYLLDYFAHPKVYELVSKLENETRLRDDNTRKKVEKHPRVPLLVELSRNIFRKYFIERFQIRNTKMLYSLINGLSIASTHKKIITFETKLYDT</sequence>
<dbReference type="AlphaFoldDB" id="A0AA38M8N6"/>
<name>A0AA38M8N6_9CUCU</name>